<dbReference type="InterPro" id="IPR004396">
    <property type="entry name" value="ATPase_YchF/OLA1"/>
</dbReference>
<dbReference type="PANTHER" id="PTHR23305">
    <property type="entry name" value="OBG GTPASE FAMILY"/>
    <property type="match status" value="1"/>
</dbReference>
<dbReference type="HOGENOM" id="CLU_018395_0_1_9"/>
<comment type="cofactor">
    <cofactor evidence="1">
        <name>Mg(2+)</name>
        <dbReference type="ChEBI" id="CHEBI:18420"/>
    </cofactor>
</comment>
<dbReference type="STRING" id="1512.GCA_900049235_04083"/>
<evidence type="ECO:0000256" key="4">
    <source>
        <dbReference type="ARBA" id="ARBA00022840"/>
    </source>
</evidence>
<organism evidence="9 10">
    <name type="scientific">Clostridium symbiosum (strain WAL-14163)</name>
    <dbReference type="NCBI Taxonomy" id="742740"/>
    <lineage>
        <taxon>Bacteria</taxon>
        <taxon>Bacillati</taxon>
        <taxon>Bacillota</taxon>
        <taxon>Clostridia</taxon>
        <taxon>Lachnospirales</taxon>
        <taxon>Lachnospiraceae</taxon>
        <taxon>Otoolea</taxon>
    </lineage>
</organism>
<dbReference type="GO" id="GO:0046872">
    <property type="term" value="F:metal ion binding"/>
    <property type="evidence" value="ECO:0007669"/>
    <property type="project" value="UniProtKB-KW"/>
</dbReference>
<dbReference type="InterPro" id="IPR031167">
    <property type="entry name" value="G_OBG"/>
</dbReference>
<dbReference type="Gene3D" id="3.10.20.30">
    <property type="match status" value="1"/>
</dbReference>
<dbReference type="NCBIfam" id="TIGR00092">
    <property type="entry name" value="redox-regulated ATPase YchF"/>
    <property type="match status" value="1"/>
</dbReference>
<dbReference type="InterPro" id="IPR012676">
    <property type="entry name" value="TGS-like"/>
</dbReference>
<dbReference type="Proteomes" id="UP000002970">
    <property type="component" value="Unassembled WGS sequence"/>
</dbReference>
<dbReference type="InterPro" id="IPR027417">
    <property type="entry name" value="P-loop_NTPase"/>
</dbReference>
<dbReference type="InterPro" id="IPR041706">
    <property type="entry name" value="YchF_N"/>
</dbReference>
<dbReference type="InterPro" id="IPR004095">
    <property type="entry name" value="TGS"/>
</dbReference>
<dbReference type="CDD" id="cd01900">
    <property type="entry name" value="YchF"/>
    <property type="match status" value="1"/>
</dbReference>
<dbReference type="GO" id="GO:0005524">
    <property type="term" value="F:ATP binding"/>
    <property type="evidence" value="ECO:0007669"/>
    <property type="project" value="UniProtKB-UniRule"/>
</dbReference>
<dbReference type="HAMAP" id="MF_00944">
    <property type="entry name" value="YchF_OLA1_ATPase"/>
    <property type="match status" value="1"/>
</dbReference>
<dbReference type="eggNOG" id="COG0012">
    <property type="taxonomic scope" value="Bacteria"/>
</dbReference>
<dbReference type="SUPFAM" id="SSF81271">
    <property type="entry name" value="TGS-like"/>
    <property type="match status" value="1"/>
</dbReference>
<dbReference type="GO" id="GO:0043023">
    <property type="term" value="F:ribosomal large subunit binding"/>
    <property type="evidence" value="ECO:0007669"/>
    <property type="project" value="UniProtKB-UniRule"/>
</dbReference>
<dbReference type="Pfam" id="PF06071">
    <property type="entry name" value="YchF-GTPase_C"/>
    <property type="match status" value="1"/>
</dbReference>
<dbReference type="InterPro" id="IPR006073">
    <property type="entry name" value="GTP-bd"/>
</dbReference>
<gene>
    <name evidence="6" type="primary">ychF</name>
    <name evidence="9" type="ORF">HMPREF9474_03777</name>
</gene>
<keyword evidence="4 6" id="KW-0067">ATP-binding</keyword>
<evidence type="ECO:0000256" key="2">
    <source>
        <dbReference type="ARBA" id="ARBA00022723"/>
    </source>
</evidence>
<dbReference type="GO" id="GO:0005525">
    <property type="term" value="F:GTP binding"/>
    <property type="evidence" value="ECO:0007669"/>
    <property type="project" value="InterPro"/>
</dbReference>
<evidence type="ECO:0000256" key="3">
    <source>
        <dbReference type="ARBA" id="ARBA00022741"/>
    </source>
</evidence>
<dbReference type="GO" id="GO:0016887">
    <property type="term" value="F:ATP hydrolysis activity"/>
    <property type="evidence" value="ECO:0007669"/>
    <property type="project" value="UniProtKB-UniRule"/>
</dbReference>
<dbReference type="InterPro" id="IPR023192">
    <property type="entry name" value="TGS-like_dom_sf"/>
</dbReference>
<dbReference type="SUPFAM" id="SSF52540">
    <property type="entry name" value="P-loop containing nucleoside triphosphate hydrolases"/>
    <property type="match status" value="1"/>
</dbReference>
<evidence type="ECO:0000256" key="6">
    <source>
        <dbReference type="HAMAP-Rule" id="MF_00944"/>
    </source>
</evidence>
<proteinExistence type="inferred from homology"/>
<dbReference type="GO" id="GO:0005737">
    <property type="term" value="C:cytoplasm"/>
    <property type="evidence" value="ECO:0007669"/>
    <property type="project" value="TreeGrafter"/>
</dbReference>
<dbReference type="InterPro" id="IPR013029">
    <property type="entry name" value="YchF_C"/>
</dbReference>
<keyword evidence="5" id="KW-0460">Magnesium</keyword>
<keyword evidence="10" id="KW-1185">Reference proteome</keyword>
<dbReference type="PANTHER" id="PTHR23305:SF18">
    <property type="entry name" value="OBG-TYPE G DOMAIN-CONTAINING PROTEIN"/>
    <property type="match status" value="1"/>
</dbReference>
<reference evidence="9 10" key="1">
    <citation type="submission" date="2010-12" db="EMBL/GenBank/DDBJ databases">
        <title>The Genome Sequence of Clostridium symbiosum strain WAL-14163.</title>
        <authorList>
            <person name="Earl A."/>
            <person name="Ward D."/>
            <person name="Feldgarden M."/>
            <person name="Gevers D."/>
            <person name="Finegold S.M."/>
            <person name="Summanen P.H."/>
            <person name="Molitoris D.R."/>
            <person name="Vaisanen M.L."/>
            <person name="Daigneault M."/>
            <person name="Young S.K."/>
            <person name="Zeng Q."/>
            <person name="Gargeya S."/>
            <person name="Fitzgerald M."/>
            <person name="Haas B."/>
            <person name="Abouelleil A."/>
            <person name="Alvarado L."/>
            <person name="Arachchi H.M."/>
            <person name="Berlin A."/>
            <person name="Brown A."/>
            <person name="Chapman S.B."/>
            <person name="Chen Z."/>
            <person name="Dunbar C."/>
            <person name="Freedman E."/>
            <person name="Gearin G."/>
            <person name="Gellesch M."/>
            <person name="Goldberg J."/>
            <person name="Griggs A."/>
            <person name="Gujja S."/>
            <person name="Heilman E."/>
            <person name="Heiman D."/>
            <person name="Howarth C."/>
            <person name="Larson L."/>
            <person name="Lui A."/>
            <person name="MacDonald P.J.P."/>
            <person name="Mehta T."/>
            <person name="Montmayeur A."/>
            <person name="Murphy C."/>
            <person name="Neiman D."/>
            <person name="Pearson M."/>
            <person name="Priest M."/>
            <person name="Roberts A."/>
            <person name="Saif S."/>
            <person name="Shea T."/>
            <person name="Shenoy N."/>
            <person name="Sisk P."/>
            <person name="Stolte C."/>
            <person name="Sykes S."/>
            <person name="White J."/>
            <person name="Yandava C."/>
            <person name="Nusbaum C."/>
            <person name="Birren B."/>
        </authorList>
    </citation>
    <scope>NUCLEOTIDE SEQUENCE [LARGE SCALE GENOMIC DNA]</scope>
    <source>
        <strain evidence="9 10">WAL-14163</strain>
    </source>
</reference>
<feature type="domain" description="TGS" evidence="8">
    <location>
        <begin position="291"/>
        <end position="374"/>
    </location>
</feature>
<protein>
    <recommendedName>
        <fullName evidence="6">Ribosome-binding ATPase YchF</fullName>
    </recommendedName>
</protein>
<dbReference type="FunFam" id="3.10.20.30:FF:000001">
    <property type="entry name" value="Ribosome-binding ATPase YchF"/>
    <property type="match status" value="1"/>
</dbReference>
<dbReference type="Gene3D" id="3.40.50.300">
    <property type="entry name" value="P-loop containing nucleotide triphosphate hydrolases"/>
    <property type="match status" value="1"/>
</dbReference>
<comment type="similarity">
    <text evidence="6">Belongs to the TRAFAC class OBG-HflX-like GTPase superfamily. OBG GTPase family. YchF/OLA1 subfamily.</text>
</comment>
<keyword evidence="2" id="KW-0479">Metal-binding</keyword>
<evidence type="ECO:0000256" key="5">
    <source>
        <dbReference type="ARBA" id="ARBA00022842"/>
    </source>
</evidence>
<dbReference type="PRINTS" id="PR00326">
    <property type="entry name" value="GTP1OBG"/>
</dbReference>
<dbReference type="EMBL" id="ADLQ01000081">
    <property type="protein sequence ID" value="EGA92463.1"/>
    <property type="molecule type" value="Genomic_DNA"/>
</dbReference>
<evidence type="ECO:0000313" key="10">
    <source>
        <dbReference type="Proteomes" id="UP000002970"/>
    </source>
</evidence>
<keyword evidence="3 6" id="KW-0547">Nucleotide-binding</keyword>
<name>E7GS82_CLOS6</name>
<accession>E7GS82</accession>
<dbReference type="Gene3D" id="1.10.150.300">
    <property type="entry name" value="TGS-like domain"/>
    <property type="match status" value="1"/>
</dbReference>
<evidence type="ECO:0000259" key="8">
    <source>
        <dbReference type="PROSITE" id="PS51880"/>
    </source>
</evidence>
<dbReference type="PROSITE" id="PS51710">
    <property type="entry name" value="G_OBG"/>
    <property type="match status" value="1"/>
</dbReference>
<feature type="domain" description="OBG-type G" evidence="7">
    <location>
        <begin position="12"/>
        <end position="269"/>
    </location>
</feature>
<dbReference type="FunFam" id="1.10.150.300:FF:000001">
    <property type="entry name" value="Ribosome-binding ATPase YchF"/>
    <property type="match status" value="1"/>
</dbReference>
<dbReference type="Pfam" id="PF01926">
    <property type="entry name" value="MMR_HSR1"/>
    <property type="match status" value="1"/>
</dbReference>
<comment type="caution">
    <text evidence="9">The sequence shown here is derived from an EMBL/GenBank/DDBJ whole genome shotgun (WGS) entry which is preliminary data.</text>
</comment>
<evidence type="ECO:0000313" key="9">
    <source>
        <dbReference type="EMBL" id="EGA92463.1"/>
    </source>
</evidence>
<dbReference type="PIRSF" id="PIRSF006641">
    <property type="entry name" value="CHP00092"/>
    <property type="match status" value="1"/>
</dbReference>
<dbReference type="AlphaFoldDB" id="E7GS82"/>
<comment type="function">
    <text evidence="6">ATPase that binds to both the 70S ribosome and the 50S ribosomal subunit in a nucleotide-independent manner.</text>
</comment>
<dbReference type="InterPro" id="IPR012675">
    <property type="entry name" value="Beta-grasp_dom_sf"/>
</dbReference>
<evidence type="ECO:0000256" key="1">
    <source>
        <dbReference type="ARBA" id="ARBA00001946"/>
    </source>
</evidence>
<dbReference type="PROSITE" id="PS51880">
    <property type="entry name" value="TGS"/>
    <property type="match status" value="1"/>
</dbReference>
<sequence>MLINNRKEVFIMKLGIVGLPNVGKSTLFNSLTKAGAESANYPFCTIDPNVGVVPVPDYRLGKLSALYNSEKITPAVIEFVDIAGLVKGASKGEGLGNQFLSNIREVDAIVHVVRCFEDPNVIHVDGSVDPLRDIETINLELIFSDMEILERRIAKTNKSLMGNKALAKELDILKALYAHLEDGKLAKSFETEDEDELAFINSLNLLTWKPVIFAANVCEEDLSDDGASNEYVARVRNFASETGSEVFVICAQIEQEIAELDEEEKKMFLEDLGLTESGLEKLIAASYRLLGLISYLTAGPQETRAWTIKVGTKAPQAAGKIHSDFERGFIKAEVVNYQDLLDCGTYPAAKEKGLVRMEGKEYIVKDGDVILFRFNV</sequence>
<evidence type="ECO:0000259" key="7">
    <source>
        <dbReference type="PROSITE" id="PS51710"/>
    </source>
</evidence>
<feature type="binding site" evidence="6">
    <location>
        <begin position="21"/>
        <end position="26"/>
    </location>
    <ligand>
        <name>ATP</name>
        <dbReference type="ChEBI" id="CHEBI:30616"/>
    </ligand>
</feature>
<dbReference type="CDD" id="cd04867">
    <property type="entry name" value="TGS_YchF_OLA1"/>
    <property type="match status" value="1"/>
</dbReference>